<gene>
    <name evidence="4" type="ORF">SSX86_003691</name>
</gene>
<proteinExistence type="predicted"/>
<dbReference type="PANTHER" id="PTHR15503">
    <property type="entry name" value="LDOC1 RELATED"/>
    <property type="match status" value="1"/>
</dbReference>
<feature type="compositionally biased region" description="Basic and acidic residues" evidence="2">
    <location>
        <begin position="313"/>
        <end position="322"/>
    </location>
</feature>
<dbReference type="SMART" id="SM00343">
    <property type="entry name" value="ZnF_C2HC"/>
    <property type="match status" value="2"/>
</dbReference>
<comment type="caution">
    <text evidence="4">The sequence shown here is derived from an EMBL/GenBank/DDBJ whole genome shotgun (WGS) entry which is preliminary data.</text>
</comment>
<evidence type="ECO:0000256" key="1">
    <source>
        <dbReference type="PROSITE-ProRule" id="PRU00047"/>
    </source>
</evidence>
<keyword evidence="1" id="KW-0862">Zinc</keyword>
<evidence type="ECO:0000259" key="3">
    <source>
        <dbReference type="PROSITE" id="PS50158"/>
    </source>
</evidence>
<accession>A0AAP0DQN3</accession>
<feature type="compositionally biased region" description="Polar residues" evidence="2">
    <location>
        <begin position="101"/>
        <end position="110"/>
    </location>
</feature>
<feature type="region of interest" description="Disordered" evidence="2">
    <location>
        <begin position="61"/>
        <end position="122"/>
    </location>
</feature>
<dbReference type="PANTHER" id="PTHR15503:SF45">
    <property type="entry name" value="RNA-DIRECTED DNA POLYMERASE HOMOLOG"/>
    <property type="match status" value="1"/>
</dbReference>
<reference evidence="4 5" key="1">
    <citation type="submission" date="2024-04" db="EMBL/GenBank/DDBJ databases">
        <title>The reference genome of an endangered Asteraceae, Deinandra increscens subsp. villosa, native to the Central Coast of California.</title>
        <authorList>
            <person name="Guilliams M."/>
            <person name="Hasenstab-Lehman K."/>
            <person name="Meyer R."/>
            <person name="Mcevoy S."/>
        </authorList>
    </citation>
    <scope>NUCLEOTIDE SEQUENCE [LARGE SCALE GENOMIC DNA]</scope>
    <source>
        <tissue evidence="4">Leaf</tissue>
    </source>
</reference>
<dbReference type="Pfam" id="PF08284">
    <property type="entry name" value="RVP_2"/>
    <property type="match status" value="1"/>
</dbReference>
<dbReference type="Pfam" id="PF00098">
    <property type="entry name" value="zf-CCHC"/>
    <property type="match status" value="1"/>
</dbReference>
<dbReference type="CDD" id="cd00303">
    <property type="entry name" value="retropepsin_like"/>
    <property type="match status" value="1"/>
</dbReference>
<dbReference type="PROSITE" id="PS00141">
    <property type="entry name" value="ASP_PROTEASE"/>
    <property type="match status" value="1"/>
</dbReference>
<evidence type="ECO:0000313" key="4">
    <source>
        <dbReference type="EMBL" id="KAK9075368.1"/>
    </source>
</evidence>
<dbReference type="GO" id="GO:0006508">
    <property type="term" value="P:proteolysis"/>
    <property type="evidence" value="ECO:0007669"/>
    <property type="project" value="InterPro"/>
</dbReference>
<dbReference type="SUPFAM" id="SSF57756">
    <property type="entry name" value="Retrovirus zinc finger-like domains"/>
    <property type="match status" value="1"/>
</dbReference>
<name>A0AAP0DQN3_9ASTR</name>
<dbReference type="GO" id="GO:0008270">
    <property type="term" value="F:zinc ion binding"/>
    <property type="evidence" value="ECO:0007669"/>
    <property type="project" value="UniProtKB-KW"/>
</dbReference>
<dbReference type="GO" id="GO:0003676">
    <property type="term" value="F:nucleic acid binding"/>
    <property type="evidence" value="ECO:0007669"/>
    <property type="project" value="InterPro"/>
</dbReference>
<feature type="region of interest" description="Disordered" evidence="2">
    <location>
        <begin position="1"/>
        <end position="34"/>
    </location>
</feature>
<feature type="domain" description="CCHC-type" evidence="3">
    <location>
        <begin position="398"/>
        <end position="413"/>
    </location>
</feature>
<dbReference type="PROSITE" id="PS50158">
    <property type="entry name" value="ZF_CCHC"/>
    <property type="match status" value="2"/>
</dbReference>
<keyword evidence="1" id="KW-0479">Metal-binding</keyword>
<keyword evidence="5" id="KW-1185">Reference proteome</keyword>
<evidence type="ECO:0000313" key="5">
    <source>
        <dbReference type="Proteomes" id="UP001408789"/>
    </source>
</evidence>
<feature type="compositionally biased region" description="Low complexity" evidence="2">
    <location>
        <begin position="11"/>
        <end position="24"/>
    </location>
</feature>
<sequence length="595" mass="65879">MPPKGRGRPRGTGTTRGTPTGEGPANPPPVNPTANQETLIAQIVAQQLAAAIPAIVAQLNPTPNSGNTNPGNSNPRNPNLSATNPGGTNTSNTNPRDTRVVNPNNATIGNEANPPRNGRPTVEGIRRGCTYESFMSCRPGDFCGKGGAVGALRWIEEMESILDISNCSDEDKVRYASHSLKGEALSWWNMVLQTRGRDAVNRLKWEEFKNLMMEKYCPYNEIERLEAEFWKLEMVGAAHMEYTDRFNELSRLVPHLVTPESKRIGRYIWGLVPQIRGMVKSAMPATYPEAVILAGSLTDEAVRNGSVCQVRVGDKRKRDGDGGGRSCGGSNKKNDRSTFKNFGGIVKESKPYLGNQPLCKKCNLHHQGECKTLTCFKCKKVGHLYRDCKEVGTPKRVCFECGDENHMRNACPKLKGNPKPANKQAYGRAFVMETGEARDEPDVVTGTFLVNNRYASILFDTGASKSFISTTFKPFIGSAPSKLRNAYTIELANGKMIEASEIIRDCTLTLDDHHFSIDLMPVELGSFDVVIGMDWLEKNQAEIICGERDGEDTSTRRKKAYHIRRKATEIRETYILHKGAQMLTERMLRILGTHP</sequence>
<feature type="region of interest" description="Disordered" evidence="2">
    <location>
        <begin position="313"/>
        <end position="339"/>
    </location>
</feature>
<dbReference type="SUPFAM" id="SSF50630">
    <property type="entry name" value="Acid proteases"/>
    <property type="match status" value="1"/>
</dbReference>
<dbReference type="GO" id="GO:0004190">
    <property type="term" value="F:aspartic-type endopeptidase activity"/>
    <property type="evidence" value="ECO:0007669"/>
    <property type="project" value="InterPro"/>
</dbReference>
<feature type="compositionally biased region" description="Low complexity" evidence="2">
    <location>
        <begin position="61"/>
        <end position="95"/>
    </location>
</feature>
<dbReference type="Proteomes" id="UP001408789">
    <property type="component" value="Unassembled WGS sequence"/>
</dbReference>
<dbReference type="Gene3D" id="4.10.60.10">
    <property type="entry name" value="Zinc finger, CCHC-type"/>
    <property type="match status" value="1"/>
</dbReference>
<dbReference type="AlphaFoldDB" id="A0AAP0DQN3"/>
<dbReference type="InterPro" id="IPR036875">
    <property type="entry name" value="Znf_CCHC_sf"/>
</dbReference>
<dbReference type="InterPro" id="IPR021109">
    <property type="entry name" value="Peptidase_aspartic_dom_sf"/>
</dbReference>
<dbReference type="InterPro" id="IPR001878">
    <property type="entry name" value="Znf_CCHC"/>
</dbReference>
<evidence type="ECO:0000256" key="2">
    <source>
        <dbReference type="SAM" id="MobiDB-lite"/>
    </source>
</evidence>
<dbReference type="EMBL" id="JBCNJP010000007">
    <property type="protein sequence ID" value="KAK9075368.1"/>
    <property type="molecule type" value="Genomic_DNA"/>
</dbReference>
<dbReference type="InterPro" id="IPR032567">
    <property type="entry name" value="RTL1-rel"/>
</dbReference>
<dbReference type="InterPro" id="IPR001969">
    <property type="entry name" value="Aspartic_peptidase_AS"/>
</dbReference>
<protein>
    <recommendedName>
        <fullName evidence="3">CCHC-type domain-containing protein</fullName>
    </recommendedName>
</protein>
<dbReference type="InterPro" id="IPR005162">
    <property type="entry name" value="Retrotrans_gag_dom"/>
</dbReference>
<keyword evidence="1" id="KW-0863">Zinc-finger</keyword>
<organism evidence="4 5">
    <name type="scientific">Deinandra increscens subsp. villosa</name>
    <dbReference type="NCBI Taxonomy" id="3103831"/>
    <lineage>
        <taxon>Eukaryota</taxon>
        <taxon>Viridiplantae</taxon>
        <taxon>Streptophyta</taxon>
        <taxon>Embryophyta</taxon>
        <taxon>Tracheophyta</taxon>
        <taxon>Spermatophyta</taxon>
        <taxon>Magnoliopsida</taxon>
        <taxon>eudicotyledons</taxon>
        <taxon>Gunneridae</taxon>
        <taxon>Pentapetalae</taxon>
        <taxon>asterids</taxon>
        <taxon>campanulids</taxon>
        <taxon>Asterales</taxon>
        <taxon>Asteraceae</taxon>
        <taxon>Asteroideae</taxon>
        <taxon>Heliantheae alliance</taxon>
        <taxon>Madieae</taxon>
        <taxon>Madiinae</taxon>
        <taxon>Deinandra</taxon>
    </lineage>
</organism>
<dbReference type="Gene3D" id="2.40.70.10">
    <property type="entry name" value="Acid Proteases"/>
    <property type="match status" value="1"/>
</dbReference>
<dbReference type="Pfam" id="PF03732">
    <property type="entry name" value="Retrotrans_gag"/>
    <property type="match status" value="1"/>
</dbReference>
<feature type="domain" description="CCHC-type" evidence="3">
    <location>
        <begin position="375"/>
        <end position="390"/>
    </location>
</feature>